<dbReference type="GO" id="GO:0044545">
    <property type="term" value="C:NSL complex"/>
    <property type="evidence" value="ECO:0007669"/>
    <property type="project" value="TreeGrafter"/>
</dbReference>
<sequence>MLTRKAEAALRKAASETTTLEGLGNFLKRDSISEEMERFTVSGTASLRCSEEAFDSDITDSSSGGESDIEEEEVTRADSEQCHISL</sequence>
<feature type="compositionally biased region" description="Basic and acidic residues" evidence="1">
    <location>
        <begin position="74"/>
        <end position="86"/>
    </location>
</feature>
<dbReference type="EMBL" id="KN124277">
    <property type="protein sequence ID" value="KFO21845.1"/>
    <property type="molecule type" value="Genomic_DNA"/>
</dbReference>
<evidence type="ECO:0000256" key="1">
    <source>
        <dbReference type="SAM" id="MobiDB-lite"/>
    </source>
</evidence>
<evidence type="ECO:0000313" key="2">
    <source>
        <dbReference type="EMBL" id="KFO21845.1"/>
    </source>
</evidence>
<proteinExistence type="predicted"/>
<dbReference type="GO" id="GO:0035035">
    <property type="term" value="F:histone acetyltransferase binding"/>
    <property type="evidence" value="ECO:0007669"/>
    <property type="project" value="TreeGrafter"/>
</dbReference>
<dbReference type="PANTHER" id="PTHR22443:SF14">
    <property type="entry name" value="KAT8 REGULATORY NSL COMPLEX SUBUNIT 1"/>
    <property type="match status" value="1"/>
</dbReference>
<dbReference type="Proteomes" id="UP000028990">
    <property type="component" value="Unassembled WGS sequence"/>
</dbReference>
<dbReference type="InterPro" id="IPR026180">
    <property type="entry name" value="NSL1"/>
</dbReference>
<accession>A0A091CVQ2</accession>
<protein>
    <submittedName>
        <fullName evidence="2">MLL1/MLL complex subunit KIAA1267</fullName>
    </submittedName>
</protein>
<dbReference type="PANTHER" id="PTHR22443">
    <property type="entry name" value="NON-SPECIFIC LETHAL 1, ISOFORM M"/>
    <property type="match status" value="1"/>
</dbReference>
<evidence type="ECO:0000313" key="3">
    <source>
        <dbReference type="Proteomes" id="UP000028990"/>
    </source>
</evidence>
<reference evidence="2 3" key="1">
    <citation type="submission" date="2013-11" db="EMBL/GenBank/DDBJ databases">
        <title>The Damaraland mole rat (Fukomys damarensis) genome and evolution of African mole rats.</title>
        <authorList>
            <person name="Gladyshev V.N."/>
            <person name="Fang X."/>
        </authorList>
    </citation>
    <scope>NUCLEOTIDE SEQUENCE [LARGE SCALE GENOMIC DNA]</scope>
    <source>
        <tissue evidence="2">Liver</tissue>
    </source>
</reference>
<name>A0A091CVQ2_FUKDA</name>
<organism evidence="2 3">
    <name type="scientific">Fukomys damarensis</name>
    <name type="common">Damaraland mole rat</name>
    <name type="synonym">Cryptomys damarensis</name>
    <dbReference type="NCBI Taxonomy" id="885580"/>
    <lineage>
        <taxon>Eukaryota</taxon>
        <taxon>Metazoa</taxon>
        <taxon>Chordata</taxon>
        <taxon>Craniata</taxon>
        <taxon>Vertebrata</taxon>
        <taxon>Euteleostomi</taxon>
        <taxon>Mammalia</taxon>
        <taxon>Eutheria</taxon>
        <taxon>Euarchontoglires</taxon>
        <taxon>Glires</taxon>
        <taxon>Rodentia</taxon>
        <taxon>Hystricomorpha</taxon>
        <taxon>Bathyergidae</taxon>
        <taxon>Fukomys</taxon>
    </lineage>
</organism>
<dbReference type="AlphaFoldDB" id="A0A091CVQ2"/>
<keyword evidence="3" id="KW-1185">Reference proteome</keyword>
<feature type="region of interest" description="Disordered" evidence="1">
    <location>
        <begin position="52"/>
        <end position="86"/>
    </location>
</feature>
<gene>
    <name evidence="2" type="ORF">H920_16783</name>
</gene>